<evidence type="ECO:0000256" key="2">
    <source>
        <dbReference type="SAM" id="SignalP"/>
    </source>
</evidence>
<dbReference type="Pfam" id="PF00144">
    <property type="entry name" value="Beta-lactamase"/>
    <property type="match status" value="1"/>
</dbReference>
<dbReference type="PANTHER" id="PTHR46825">
    <property type="entry name" value="D-ALANYL-D-ALANINE-CARBOXYPEPTIDASE/ENDOPEPTIDASE AMPH"/>
    <property type="match status" value="1"/>
</dbReference>
<keyword evidence="1" id="KW-0812">Transmembrane</keyword>
<dbReference type="EMBL" id="SNXZ01000008">
    <property type="protein sequence ID" value="TDP91992.1"/>
    <property type="molecule type" value="Genomic_DNA"/>
</dbReference>
<dbReference type="InterPro" id="IPR050491">
    <property type="entry name" value="AmpC-like"/>
</dbReference>
<sequence length="493" mass="51545">MGQGKMRFWASAAAAVAMVVVAPGPAFGATGGDLAAVDRFVAEFADEAGYRGVAVAITKGDQVVHVAGYGHDSAGAAITAATPMPVASVSKSFTALAVLQLVEAGKVALDRPVRDYVPDFHLADPRGAGITVRQLLNQTSGITDGTLREKSLPQPDSLAGAVTRAHQATLAAEPGTEHHYTNTNYHLAARLVEVVAHEPFANYLRTHVFGPAGMRATTTIDRTPRDLPATVAKGYVYAYGLSIPAAEPDRFVAGSDGVITTAADMARWLVVQGNGGRTADGTRLVSPQAITAMHTAADPRWTYAMGWDTSPNGQVRHSGIWFTYTAGELLLPSGYGIAVLTNSGYSLGNDGTALLEDGIATLLAGGTPSTGAPTRLVIDLVLGALTLVGAALGVRAIVRGRRWAERLGTRPAWRLALRLAPRLLPLAVLVPLPYLLGSVVGGGRDVTYGEIVYYSVALFVWVLVTTVVNLGVIAARVIALVRVRRASTQVSTG</sequence>
<keyword evidence="5" id="KW-1185">Reference proteome</keyword>
<dbReference type="Proteomes" id="UP000295444">
    <property type="component" value="Unassembled WGS sequence"/>
</dbReference>
<dbReference type="Gene3D" id="3.40.710.10">
    <property type="entry name" value="DD-peptidase/beta-lactamase superfamily"/>
    <property type="match status" value="1"/>
</dbReference>
<feature type="domain" description="Beta-lactamase-related" evidence="3">
    <location>
        <begin position="37"/>
        <end position="350"/>
    </location>
</feature>
<feature type="transmembrane region" description="Helical" evidence="1">
    <location>
        <begin position="419"/>
        <end position="439"/>
    </location>
</feature>
<protein>
    <submittedName>
        <fullName evidence="4">CubicO group peptidase (Beta-lactamase class C family)</fullName>
    </submittedName>
</protein>
<name>A0A4R6RY11_LABRH</name>
<dbReference type="AlphaFoldDB" id="A0A4R6RY11"/>
<evidence type="ECO:0000259" key="3">
    <source>
        <dbReference type="Pfam" id="PF00144"/>
    </source>
</evidence>
<reference evidence="4 5" key="1">
    <citation type="submission" date="2019-03" db="EMBL/GenBank/DDBJ databases">
        <title>Genomic Encyclopedia of Type Strains, Phase IV (KMG-IV): sequencing the most valuable type-strain genomes for metagenomic binning, comparative biology and taxonomic classification.</title>
        <authorList>
            <person name="Goeker M."/>
        </authorList>
    </citation>
    <scope>NUCLEOTIDE SEQUENCE [LARGE SCALE GENOMIC DNA]</scope>
    <source>
        <strain evidence="4 5">DSM 45361</strain>
    </source>
</reference>
<dbReference type="InterPro" id="IPR001466">
    <property type="entry name" value="Beta-lactam-related"/>
</dbReference>
<dbReference type="RefSeq" id="WP_243754434.1">
    <property type="nucleotide sequence ID" value="NZ_SNXZ01000008.1"/>
</dbReference>
<feature type="transmembrane region" description="Helical" evidence="1">
    <location>
        <begin position="451"/>
        <end position="475"/>
    </location>
</feature>
<dbReference type="InterPro" id="IPR012338">
    <property type="entry name" value="Beta-lactam/transpept-like"/>
</dbReference>
<keyword evidence="2" id="KW-0732">Signal</keyword>
<dbReference type="PANTHER" id="PTHR46825:SF9">
    <property type="entry name" value="BETA-LACTAMASE-RELATED DOMAIN-CONTAINING PROTEIN"/>
    <property type="match status" value="1"/>
</dbReference>
<evidence type="ECO:0000313" key="5">
    <source>
        <dbReference type="Proteomes" id="UP000295444"/>
    </source>
</evidence>
<comment type="caution">
    <text evidence="4">The sequence shown here is derived from an EMBL/GenBank/DDBJ whole genome shotgun (WGS) entry which is preliminary data.</text>
</comment>
<feature type="signal peptide" evidence="2">
    <location>
        <begin position="1"/>
        <end position="28"/>
    </location>
</feature>
<organism evidence="4 5">
    <name type="scientific">Labedaea rhizosphaerae</name>
    <dbReference type="NCBI Taxonomy" id="598644"/>
    <lineage>
        <taxon>Bacteria</taxon>
        <taxon>Bacillati</taxon>
        <taxon>Actinomycetota</taxon>
        <taxon>Actinomycetes</taxon>
        <taxon>Pseudonocardiales</taxon>
        <taxon>Pseudonocardiaceae</taxon>
        <taxon>Labedaea</taxon>
    </lineage>
</organism>
<keyword evidence="1" id="KW-1133">Transmembrane helix</keyword>
<proteinExistence type="predicted"/>
<evidence type="ECO:0000313" key="4">
    <source>
        <dbReference type="EMBL" id="TDP91992.1"/>
    </source>
</evidence>
<gene>
    <name evidence="4" type="ORF">EV186_108205</name>
</gene>
<accession>A0A4R6RY11</accession>
<feature type="chain" id="PRO_5020727207" evidence="2">
    <location>
        <begin position="29"/>
        <end position="493"/>
    </location>
</feature>
<evidence type="ECO:0000256" key="1">
    <source>
        <dbReference type="SAM" id="Phobius"/>
    </source>
</evidence>
<keyword evidence="1" id="KW-0472">Membrane</keyword>
<dbReference type="SUPFAM" id="SSF56601">
    <property type="entry name" value="beta-lactamase/transpeptidase-like"/>
    <property type="match status" value="1"/>
</dbReference>
<feature type="transmembrane region" description="Helical" evidence="1">
    <location>
        <begin position="376"/>
        <end position="398"/>
    </location>
</feature>